<proteinExistence type="predicted"/>
<reference evidence="1 2" key="1">
    <citation type="journal article" date="2016" name="Nat. Commun.">
        <title>Thousands of microbial genomes shed light on interconnected biogeochemical processes in an aquifer system.</title>
        <authorList>
            <person name="Anantharaman K."/>
            <person name="Brown C.T."/>
            <person name="Hug L.A."/>
            <person name="Sharon I."/>
            <person name="Castelle C.J."/>
            <person name="Probst A.J."/>
            <person name="Thomas B.C."/>
            <person name="Singh A."/>
            <person name="Wilkins M.J."/>
            <person name="Karaoz U."/>
            <person name="Brodie E.L."/>
            <person name="Williams K.H."/>
            <person name="Hubbard S.S."/>
            <person name="Banfield J.F."/>
        </authorList>
    </citation>
    <scope>NUCLEOTIDE SEQUENCE [LARGE SCALE GENOMIC DNA]</scope>
</reference>
<dbReference type="Proteomes" id="UP000178724">
    <property type="component" value="Unassembled WGS sequence"/>
</dbReference>
<dbReference type="EMBL" id="METM01000033">
    <property type="protein sequence ID" value="OGB88811.1"/>
    <property type="molecule type" value="Genomic_DNA"/>
</dbReference>
<dbReference type="AlphaFoldDB" id="A0A1F4PYR5"/>
<evidence type="ECO:0000313" key="2">
    <source>
        <dbReference type="Proteomes" id="UP000178724"/>
    </source>
</evidence>
<sequence>MFITFISWFFWLLNLLICSTLSYKILNEPKGQALFAVWHGKSFPLFYWARHRKLCLFPVETWRGDVIAYLAKKYGHKTVRFLEKGTPLERSKNLEKLIQIVANGYGAAVAVDGPPRPLIYHTARPGILYLSQKTGVPVVPAGIKMKRKIALFWRWDRYEIPLPWSEVEINFGRPFVAGEKTTTRELEELLLLLGGESQSAAGQP</sequence>
<gene>
    <name evidence="1" type="ORF">A2625_02060</name>
</gene>
<name>A0A1F4PYR5_UNCSA</name>
<accession>A0A1F4PYR5</accession>
<evidence type="ECO:0008006" key="3">
    <source>
        <dbReference type="Google" id="ProtNLM"/>
    </source>
</evidence>
<comment type="caution">
    <text evidence="1">The sequence shown here is derived from an EMBL/GenBank/DDBJ whole genome shotgun (WGS) entry which is preliminary data.</text>
</comment>
<evidence type="ECO:0000313" key="1">
    <source>
        <dbReference type="EMBL" id="OGB88811.1"/>
    </source>
</evidence>
<protein>
    <recommendedName>
        <fullName evidence="3">DUF374 domain-containing protein</fullName>
    </recommendedName>
</protein>
<organism evidence="1 2">
    <name type="scientific">candidate division WOR-1 bacterium RIFCSPHIGHO2_01_FULL_53_15</name>
    <dbReference type="NCBI Taxonomy" id="1802564"/>
    <lineage>
        <taxon>Bacteria</taxon>
        <taxon>Bacillati</taxon>
        <taxon>Saganbacteria</taxon>
    </lineage>
</organism>